<proteinExistence type="predicted"/>
<dbReference type="VEuPathDB" id="FungiDB:VP01_1309g2"/>
<reference evidence="1 2" key="1">
    <citation type="submission" date="2015-08" db="EMBL/GenBank/DDBJ databases">
        <title>Next Generation Sequencing and Analysis of the Genome of Puccinia sorghi L Schw, the Causal Agent of Maize Common Rust.</title>
        <authorList>
            <person name="Rochi L."/>
            <person name="Burguener G."/>
            <person name="Darino M."/>
            <person name="Turjanski A."/>
            <person name="Kreff E."/>
            <person name="Dieguez M.J."/>
            <person name="Sacco F."/>
        </authorList>
    </citation>
    <scope>NUCLEOTIDE SEQUENCE [LARGE SCALE GENOMIC DNA]</scope>
    <source>
        <strain evidence="1 2">RO10H11247</strain>
    </source>
</reference>
<keyword evidence="2" id="KW-1185">Reference proteome</keyword>
<organism evidence="1 2">
    <name type="scientific">Puccinia sorghi</name>
    <dbReference type="NCBI Taxonomy" id="27349"/>
    <lineage>
        <taxon>Eukaryota</taxon>
        <taxon>Fungi</taxon>
        <taxon>Dikarya</taxon>
        <taxon>Basidiomycota</taxon>
        <taxon>Pucciniomycotina</taxon>
        <taxon>Pucciniomycetes</taxon>
        <taxon>Pucciniales</taxon>
        <taxon>Pucciniaceae</taxon>
        <taxon>Puccinia</taxon>
    </lineage>
</organism>
<dbReference type="OrthoDB" id="3344688at2759"/>
<dbReference type="AlphaFoldDB" id="A0A0L6VPQ2"/>
<evidence type="ECO:0000313" key="2">
    <source>
        <dbReference type="Proteomes" id="UP000037035"/>
    </source>
</evidence>
<name>A0A0L6VPQ2_9BASI</name>
<dbReference type="Proteomes" id="UP000037035">
    <property type="component" value="Unassembled WGS sequence"/>
</dbReference>
<sequence>MKLSETPPTLDQTDLSFAVSSLARYSVKPSLSHWKEVKKTWQYLCHTKDLKFTIYPIKPEDFLSIYSDATWAELNHLVKSFHEGVWLKALINKMWNLPIKSAAHFIDDEELNQQLTVEDKTFKE</sequence>
<protein>
    <submittedName>
        <fullName evidence="1">Uncharacterized protein</fullName>
    </submittedName>
</protein>
<comment type="caution">
    <text evidence="1">The sequence shown here is derived from an EMBL/GenBank/DDBJ whole genome shotgun (WGS) entry which is preliminary data.</text>
</comment>
<dbReference type="EMBL" id="LAVV01003443">
    <property type="protein sequence ID" value="KNZ62140.1"/>
    <property type="molecule type" value="Genomic_DNA"/>
</dbReference>
<evidence type="ECO:0000313" key="1">
    <source>
        <dbReference type="EMBL" id="KNZ62140.1"/>
    </source>
</evidence>
<accession>A0A0L6VPQ2</accession>
<gene>
    <name evidence="1" type="ORF">VP01_1309g2</name>
</gene>